<dbReference type="EMBL" id="WVIC01000010">
    <property type="protein sequence ID" value="NCJ06170.1"/>
    <property type="molecule type" value="Genomic_DNA"/>
</dbReference>
<reference evidence="3" key="1">
    <citation type="submission" date="2019-12" db="EMBL/GenBank/DDBJ databases">
        <title>High-Quality draft genome sequences of three cyanobacteria isolated from the limestone walls of the Old Cathedral of Coimbra.</title>
        <authorList>
            <person name="Tiago I."/>
            <person name="Soares F."/>
            <person name="Portugal A."/>
        </authorList>
    </citation>
    <scope>NUCLEOTIDE SEQUENCE [LARGE SCALE GENOMIC DNA]</scope>
    <source>
        <strain evidence="3">C</strain>
    </source>
</reference>
<accession>A0A8K2A7P4</accession>
<dbReference type="InterPro" id="IPR011051">
    <property type="entry name" value="RmlC_Cupin_sf"/>
</dbReference>
<name>A0A8K2A7P4_9CYAN</name>
<dbReference type="InterPro" id="IPR014710">
    <property type="entry name" value="RmlC-like_jellyroll"/>
</dbReference>
<evidence type="ECO:0000313" key="4">
    <source>
        <dbReference type="Proteomes" id="UP000607397"/>
    </source>
</evidence>
<dbReference type="AlphaFoldDB" id="A0A8K2A7P4"/>
<keyword evidence="1" id="KW-0732">Signal</keyword>
<keyword evidence="4" id="KW-1185">Reference proteome</keyword>
<comment type="caution">
    <text evidence="3">The sequence shown here is derived from an EMBL/GenBank/DDBJ whole genome shotgun (WGS) entry which is preliminary data.</text>
</comment>
<protein>
    <submittedName>
        <fullName evidence="3">DUF4437 domain-containing protein</fullName>
    </submittedName>
</protein>
<feature type="domain" description="ChrR-like cupin" evidence="2">
    <location>
        <begin position="51"/>
        <end position="163"/>
    </location>
</feature>
<evidence type="ECO:0000256" key="1">
    <source>
        <dbReference type="SAM" id="SignalP"/>
    </source>
</evidence>
<evidence type="ECO:0000259" key="2">
    <source>
        <dbReference type="Pfam" id="PF12973"/>
    </source>
</evidence>
<dbReference type="PROSITE" id="PS51257">
    <property type="entry name" value="PROKAR_LIPOPROTEIN"/>
    <property type="match status" value="1"/>
</dbReference>
<dbReference type="Proteomes" id="UP000607397">
    <property type="component" value="Unassembled WGS sequence"/>
</dbReference>
<dbReference type="RefSeq" id="WP_161824652.1">
    <property type="nucleotide sequence ID" value="NZ_WVIC01000010.1"/>
</dbReference>
<proteinExistence type="predicted"/>
<dbReference type="Pfam" id="PF12973">
    <property type="entry name" value="Cupin_7"/>
    <property type="match status" value="1"/>
</dbReference>
<dbReference type="Gene3D" id="2.60.120.10">
    <property type="entry name" value="Jelly Rolls"/>
    <property type="match status" value="1"/>
</dbReference>
<sequence>MKLYLLMGTALAGLLVACAPPTNQDELAANPSASEAEATLNRMDEGTAHHQIYQPGEIDWQDGPDFIEPGADMALLAGDPEAGAFTARLRLPPGYDIHSHYHTGAKYLTVVSGAMHIGFGDALDKTQGVVVPAGSFVKVPAGHNHYEWFEEETVLQVHVTDPFEVIYVDSALDPRNQ</sequence>
<feature type="signal peptide" evidence="1">
    <location>
        <begin position="1"/>
        <end position="19"/>
    </location>
</feature>
<organism evidence="3 4">
    <name type="scientific">Petrachloros mirabilis ULC683</name>
    <dbReference type="NCBI Taxonomy" id="2781853"/>
    <lineage>
        <taxon>Bacteria</taxon>
        <taxon>Bacillati</taxon>
        <taxon>Cyanobacteriota</taxon>
        <taxon>Cyanophyceae</taxon>
        <taxon>Synechococcales</taxon>
        <taxon>Petrachlorosaceae</taxon>
        <taxon>Petrachloros</taxon>
        <taxon>Petrachloros mirabilis</taxon>
    </lineage>
</organism>
<evidence type="ECO:0000313" key="3">
    <source>
        <dbReference type="EMBL" id="NCJ06170.1"/>
    </source>
</evidence>
<dbReference type="InterPro" id="IPR025979">
    <property type="entry name" value="ChrR-like_cupin_dom"/>
</dbReference>
<dbReference type="CDD" id="cd06989">
    <property type="entry name" value="cupin_DRT102"/>
    <property type="match status" value="1"/>
</dbReference>
<dbReference type="SUPFAM" id="SSF51182">
    <property type="entry name" value="RmlC-like cupins"/>
    <property type="match status" value="1"/>
</dbReference>
<gene>
    <name evidence="3" type="ORF">GS597_06490</name>
</gene>
<feature type="chain" id="PRO_5035461829" evidence="1">
    <location>
        <begin position="20"/>
        <end position="177"/>
    </location>
</feature>